<protein>
    <submittedName>
        <fullName evidence="3">Uncharacterized protein</fullName>
    </submittedName>
</protein>
<proteinExistence type="predicted"/>
<dbReference type="AlphaFoldDB" id="A0A815Q2K6"/>
<reference evidence="3" key="1">
    <citation type="submission" date="2021-02" db="EMBL/GenBank/DDBJ databases">
        <authorList>
            <person name="Nowell W R."/>
        </authorList>
    </citation>
    <scope>NUCLEOTIDE SEQUENCE</scope>
</reference>
<evidence type="ECO:0000256" key="1">
    <source>
        <dbReference type="SAM" id="Coils"/>
    </source>
</evidence>
<dbReference type="EMBL" id="CAJNOL010002059">
    <property type="protein sequence ID" value="CAF1456250.1"/>
    <property type="molecule type" value="Genomic_DNA"/>
</dbReference>
<keyword evidence="1" id="KW-0175">Coiled coil</keyword>
<evidence type="ECO:0000313" key="4">
    <source>
        <dbReference type="Proteomes" id="UP000663870"/>
    </source>
</evidence>
<feature type="region of interest" description="Disordered" evidence="2">
    <location>
        <begin position="630"/>
        <end position="655"/>
    </location>
</feature>
<feature type="compositionally biased region" description="Low complexity" evidence="2">
    <location>
        <begin position="636"/>
        <end position="655"/>
    </location>
</feature>
<evidence type="ECO:0000256" key="2">
    <source>
        <dbReference type="SAM" id="MobiDB-lite"/>
    </source>
</evidence>
<feature type="region of interest" description="Disordered" evidence="2">
    <location>
        <begin position="1"/>
        <end position="20"/>
    </location>
</feature>
<organism evidence="3 4">
    <name type="scientific">Rotaria sordida</name>
    <dbReference type="NCBI Taxonomy" id="392033"/>
    <lineage>
        <taxon>Eukaryota</taxon>
        <taxon>Metazoa</taxon>
        <taxon>Spiralia</taxon>
        <taxon>Gnathifera</taxon>
        <taxon>Rotifera</taxon>
        <taxon>Eurotatoria</taxon>
        <taxon>Bdelloidea</taxon>
        <taxon>Philodinida</taxon>
        <taxon>Philodinidae</taxon>
        <taxon>Rotaria</taxon>
    </lineage>
</organism>
<name>A0A815Q2K6_9BILA</name>
<gene>
    <name evidence="3" type="ORF">JXQ802_LOCUS37902</name>
</gene>
<dbReference type="Proteomes" id="UP000663870">
    <property type="component" value="Unassembled WGS sequence"/>
</dbReference>
<accession>A0A815Q2K6</accession>
<evidence type="ECO:0000313" key="3">
    <source>
        <dbReference type="EMBL" id="CAF1456250.1"/>
    </source>
</evidence>
<sequence length="800" mass="91703">MQQQQRQQQQPSSSSSSSVNHLQSSSFTIYDNNHHPQLTQKKSISSSRIRLGLRCLYPLDDKQNQLFDQIFTCNEQTINISECIFNQCITRLTTNYINTLIILSGQYREICQLQNTLISLTLNHLYCFVNKQNKNLSLRISIQEFSNEITKNILTSRGKSLLLTSDYSVTCPIQTFQYINHLCTEHKSFPLLITFYLINISSNNNFVQFHILSTNDNDDETTKTTNNNSQDEFSNLLMSLSLSLPSSRQKQSYHLSNKRNNHEQSLFSLTSILNEYVINIDEHFLYILATIKNDKQLKYWTKIQRLFKTKRNRLKMSRDSSSIDTVINHPNEEIWVDGPLSSSSNHKNEIWIDGPREFSPRSPKISHLRSTPKHRSKLMCTKAKYPTILSPKHTLSLYAHNDIDESISSNTFETESIISSHCHLPVLPVFKDHLLLPFRSNQTSSSSSNIKPININESSKMNLKLSTNQLNNDLEILEKTLETLLIPSSINSNEIERESIMSKSLNRMDQLSLTMSNDEKNKRLSRIVSPTRFDKILSSENYHPSVPNSPLIISKNRHSKISNHLLQSIKKPQVPIRTTSLAETNSRPSLFQRLFGLRSLSSNPQQSIVIQSPPSSPLISPLTVTLDSHDDLMPLTTSSTASSTSGRTSSSGYESMSNTILEEMIASIPSNINNENNSIKTRNKSIRKDRRLNNNALWNSPIIPDKSHHQQRLSELKHRQNELKLELAMTKAFLLMDKNKNLDHNDFLNSTNSPLHTILSNNYDEEKELEKDIENLEKRLASAKSQLMFSTYQKTKQFKA</sequence>
<comment type="caution">
    <text evidence="3">The sequence shown here is derived from an EMBL/GenBank/DDBJ whole genome shotgun (WGS) entry which is preliminary data.</text>
</comment>
<keyword evidence="4" id="KW-1185">Reference proteome</keyword>
<feature type="coiled-coil region" evidence="1">
    <location>
        <begin position="759"/>
        <end position="793"/>
    </location>
</feature>